<dbReference type="SUPFAM" id="SSF52172">
    <property type="entry name" value="CheY-like"/>
    <property type="match status" value="1"/>
</dbReference>
<dbReference type="PROSITE" id="PS50110">
    <property type="entry name" value="RESPONSE_REGULATORY"/>
    <property type="match status" value="1"/>
</dbReference>
<dbReference type="GO" id="GO:0006355">
    <property type="term" value="P:regulation of DNA-templated transcription"/>
    <property type="evidence" value="ECO:0007669"/>
    <property type="project" value="InterPro"/>
</dbReference>
<dbReference type="SMART" id="SM00448">
    <property type="entry name" value="REC"/>
    <property type="match status" value="1"/>
</dbReference>
<keyword evidence="4" id="KW-0238">DNA-binding</keyword>
<keyword evidence="10" id="KW-1185">Reference proteome</keyword>
<evidence type="ECO:0000256" key="4">
    <source>
        <dbReference type="ARBA" id="ARBA00023125"/>
    </source>
</evidence>
<dbReference type="Gene3D" id="3.40.50.2300">
    <property type="match status" value="1"/>
</dbReference>
<dbReference type="EMBL" id="LYDR01000086">
    <property type="protein sequence ID" value="ODA31428.1"/>
    <property type="molecule type" value="Genomic_DNA"/>
</dbReference>
<evidence type="ECO:0000256" key="2">
    <source>
        <dbReference type="ARBA" id="ARBA00023012"/>
    </source>
</evidence>
<evidence type="ECO:0000256" key="3">
    <source>
        <dbReference type="ARBA" id="ARBA00023015"/>
    </source>
</evidence>
<dbReference type="PROSITE" id="PS50043">
    <property type="entry name" value="HTH_LUXR_2"/>
    <property type="match status" value="1"/>
</dbReference>
<dbReference type="AlphaFoldDB" id="A0A1C3EDW1"/>
<name>A0A1C3EDW1_9PLAN</name>
<dbReference type="PANTHER" id="PTHR44688:SF16">
    <property type="entry name" value="DNA-BINDING TRANSCRIPTIONAL ACTIVATOR DEVR_DOSR"/>
    <property type="match status" value="1"/>
</dbReference>
<dbReference type="Gene3D" id="1.10.10.10">
    <property type="entry name" value="Winged helix-like DNA-binding domain superfamily/Winged helix DNA-binding domain"/>
    <property type="match status" value="1"/>
</dbReference>
<sequence length="222" mass="25167">MSPTVFVVDDDEDLRDSVVTLLRASGYVVRSFVSGDDFASKYQQTQPGCLLLDIRMPGIGGLELYQQLLLQGRRLPVIFMTAHASVEIAVTAMKSGAIEFLEKPFESQRLLKLVAQALELDAAWRQSESRFERLETAVQELSATDIETLDLILQGESNKGMATRLFISERAIELRRQRLMRKLKVQSLAELLQLTITHRVLAEVRQLQRNEQGRVPTLNRIQ</sequence>
<evidence type="ECO:0000313" key="9">
    <source>
        <dbReference type="EMBL" id="ODA31428.1"/>
    </source>
</evidence>
<dbReference type="CDD" id="cd06170">
    <property type="entry name" value="LuxR_C_like"/>
    <property type="match status" value="1"/>
</dbReference>
<dbReference type="Proteomes" id="UP000094828">
    <property type="component" value="Unassembled WGS sequence"/>
</dbReference>
<keyword evidence="2" id="KW-0902">Two-component regulatory system</keyword>
<accession>A0A1C3EDW1</accession>
<feature type="domain" description="HTH luxR-type" evidence="7">
    <location>
        <begin position="134"/>
        <end position="199"/>
    </location>
</feature>
<dbReference type="STRING" id="1841610.A6X21_22340"/>
<evidence type="ECO:0000256" key="6">
    <source>
        <dbReference type="PROSITE-ProRule" id="PRU00169"/>
    </source>
</evidence>
<evidence type="ECO:0000259" key="8">
    <source>
        <dbReference type="PROSITE" id="PS50110"/>
    </source>
</evidence>
<dbReference type="InterPro" id="IPR011006">
    <property type="entry name" value="CheY-like_superfamily"/>
</dbReference>
<keyword evidence="3" id="KW-0805">Transcription regulation</keyword>
<evidence type="ECO:0008006" key="11">
    <source>
        <dbReference type="Google" id="ProtNLM"/>
    </source>
</evidence>
<dbReference type="Pfam" id="PF00072">
    <property type="entry name" value="Response_reg"/>
    <property type="match status" value="1"/>
</dbReference>
<feature type="modified residue" description="4-aspartylphosphate" evidence="6">
    <location>
        <position position="53"/>
    </location>
</feature>
<dbReference type="InterPro" id="IPR036388">
    <property type="entry name" value="WH-like_DNA-bd_sf"/>
</dbReference>
<reference evidence="9 10" key="1">
    <citation type="submission" date="2016-05" db="EMBL/GenBank/DDBJ databases">
        <title>Genomic and physiological characterization of Planctopirus sp. isolated from fresh water lake.</title>
        <authorList>
            <person name="Subhash Y."/>
            <person name="Ramana C."/>
        </authorList>
    </citation>
    <scope>NUCLEOTIDE SEQUENCE [LARGE SCALE GENOMIC DNA]</scope>
    <source>
        <strain evidence="9 10">JC280</strain>
    </source>
</reference>
<gene>
    <name evidence="9" type="ORF">A6X21_22340</name>
</gene>
<evidence type="ECO:0000313" key="10">
    <source>
        <dbReference type="Proteomes" id="UP000094828"/>
    </source>
</evidence>
<dbReference type="SUPFAM" id="SSF46894">
    <property type="entry name" value="C-terminal effector domain of the bipartite response regulators"/>
    <property type="match status" value="1"/>
</dbReference>
<evidence type="ECO:0000256" key="1">
    <source>
        <dbReference type="ARBA" id="ARBA00022553"/>
    </source>
</evidence>
<dbReference type="FunFam" id="3.40.50.2300:FF:000018">
    <property type="entry name" value="DNA-binding transcriptional regulator NtrC"/>
    <property type="match status" value="1"/>
</dbReference>
<dbReference type="RefSeq" id="WP_052301602.1">
    <property type="nucleotide sequence ID" value="NZ_LYDR01000086.1"/>
</dbReference>
<organism evidence="9 10">
    <name type="scientific">Planctopirus hydrillae</name>
    <dbReference type="NCBI Taxonomy" id="1841610"/>
    <lineage>
        <taxon>Bacteria</taxon>
        <taxon>Pseudomonadati</taxon>
        <taxon>Planctomycetota</taxon>
        <taxon>Planctomycetia</taxon>
        <taxon>Planctomycetales</taxon>
        <taxon>Planctomycetaceae</taxon>
        <taxon>Planctopirus</taxon>
    </lineage>
</organism>
<dbReference type="InterPro" id="IPR000792">
    <property type="entry name" value="Tscrpt_reg_LuxR_C"/>
</dbReference>
<evidence type="ECO:0000256" key="5">
    <source>
        <dbReference type="ARBA" id="ARBA00023163"/>
    </source>
</evidence>
<dbReference type="GO" id="GO:0003677">
    <property type="term" value="F:DNA binding"/>
    <property type="evidence" value="ECO:0007669"/>
    <property type="project" value="UniProtKB-KW"/>
</dbReference>
<dbReference type="InterPro" id="IPR016032">
    <property type="entry name" value="Sig_transdc_resp-reg_C-effctor"/>
</dbReference>
<dbReference type="Pfam" id="PF00196">
    <property type="entry name" value="GerE"/>
    <property type="match status" value="1"/>
</dbReference>
<proteinExistence type="predicted"/>
<keyword evidence="1 6" id="KW-0597">Phosphoprotein</keyword>
<protein>
    <recommendedName>
        <fullName evidence="11">DNA-binding response regulator</fullName>
    </recommendedName>
</protein>
<dbReference type="InterPro" id="IPR001789">
    <property type="entry name" value="Sig_transdc_resp-reg_receiver"/>
</dbReference>
<feature type="domain" description="Response regulatory" evidence="8">
    <location>
        <begin position="4"/>
        <end position="118"/>
    </location>
</feature>
<keyword evidence="5" id="KW-0804">Transcription</keyword>
<comment type="caution">
    <text evidence="9">The sequence shown here is derived from an EMBL/GenBank/DDBJ whole genome shotgun (WGS) entry which is preliminary data.</text>
</comment>
<dbReference type="PANTHER" id="PTHR44688">
    <property type="entry name" value="DNA-BINDING TRANSCRIPTIONAL ACTIVATOR DEVR_DOSR"/>
    <property type="match status" value="1"/>
</dbReference>
<dbReference type="GO" id="GO:0000160">
    <property type="term" value="P:phosphorelay signal transduction system"/>
    <property type="evidence" value="ECO:0007669"/>
    <property type="project" value="UniProtKB-KW"/>
</dbReference>
<dbReference type="PRINTS" id="PR00038">
    <property type="entry name" value="HTHLUXR"/>
</dbReference>
<dbReference type="SMART" id="SM00421">
    <property type="entry name" value="HTH_LUXR"/>
    <property type="match status" value="1"/>
</dbReference>
<evidence type="ECO:0000259" key="7">
    <source>
        <dbReference type="PROSITE" id="PS50043"/>
    </source>
</evidence>